<keyword evidence="1" id="KW-0472">Membrane</keyword>
<comment type="caution">
    <text evidence="2">The sequence shown here is derived from an EMBL/GenBank/DDBJ whole genome shotgun (WGS) entry which is preliminary data.</text>
</comment>
<name>A0A1G1XQ63_9BACT</name>
<keyword evidence="1" id="KW-0812">Transmembrane</keyword>
<accession>A0A1G1XQ63</accession>
<keyword evidence="1" id="KW-1133">Transmembrane helix</keyword>
<gene>
    <name evidence="2" type="ORF">A2Y82_00465</name>
</gene>
<dbReference type="EMBL" id="MHHZ01000007">
    <property type="protein sequence ID" value="OGY42185.1"/>
    <property type="molecule type" value="Genomic_DNA"/>
</dbReference>
<evidence type="ECO:0000313" key="2">
    <source>
        <dbReference type="EMBL" id="OGY42185.1"/>
    </source>
</evidence>
<protein>
    <recommendedName>
        <fullName evidence="4">Baseplate protein J-like domain-containing protein</fullName>
    </recommendedName>
</protein>
<dbReference type="Proteomes" id="UP000176498">
    <property type="component" value="Unassembled WGS sequence"/>
</dbReference>
<evidence type="ECO:0008006" key="4">
    <source>
        <dbReference type="Google" id="ProtNLM"/>
    </source>
</evidence>
<evidence type="ECO:0000313" key="3">
    <source>
        <dbReference type="Proteomes" id="UP000176498"/>
    </source>
</evidence>
<reference evidence="2 3" key="1">
    <citation type="journal article" date="2016" name="Nat. Commun.">
        <title>Thousands of microbial genomes shed light on interconnected biogeochemical processes in an aquifer system.</title>
        <authorList>
            <person name="Anantharaman K."/>
            <person name="Brown C.T."/>
            <person name="Hug L.A."/>
            <person name="Sharon I."/>
            <person name="Castelle C.J."/>
            <person name="Probst A.J."/>
            <person name="Thomas B.C."/>
            <person name="Singh A."/>
            <person name="Wilkins M.J."/>
            <person name="Karaoz U."/>
            <person name="Brodie E.L."/>
            <person name="Williams K.H."/>
            <person name="Hubbard S.S."/>
            <person name="Banfield J.F."/>
        </authorList>
    </citation>
    <scope>NUCLEOTIDE SEQUENCE [LARGE SCALE GENOMIC DNA]</scope>
</reference>
<feature type="transmembrane region" description="Helical" evidence="1">
    <location>
        <begin position="21"/>
        <end position="42"/>
    </location>
</feature>
<proteinExistence type="predicted"/>
<sequence>MLHKHYVNPPLGIYKKIAFTFIILTLVLIGVIFYFTLSYAYITIYPKQEQLNTDFKFVIVENPTAVKAEEGIFQGRIINQELEGEKLFITTGQKQLQGDIVGKVKLTNELSRSQILIATTRLLTPDGILFRLKNRVEIPAKGNVEADVYADDPTKPLALAGTKFTIPGLSESLQKLVYGEAQQDLKASGQFVSAISQEELDKAVAEYSEELAQQIFKDEESSLTKILNKEIITKSFNHQVGDESLNFIFKLIIKVSGVIFDDKDVQTLALKSIEGLVPTDKQLMAASKDKLIYEIEKVDFDNKLAQLKSSVSGIAIISENSPILAKDKLVKLNLDEITAYLENFDQIENVKVAFFPSWIKKIPSFEDHIIIKIVQ</sequence>
<dbReference type="AlphaFoldDB" id="A0A1G1XQ63"/>
<evidence type="ECO:0000256" key="1">
    <source>
        <dbReference type="SAM" id="Phobius"/>
    </source>
</evidence>
<organism evidence="2 3">
    <name type="scientific">Candidatus Buchananbacteria bacterium RBG_13_36_9</name>
    <dbReference type="NCBI Taxonomy" id="1797530"/>
    <lineage>
        <taxon>Bacteria</taxon>
        <taxon>Candidatus Buchananiibacteriota</taxon>
    </lineage>
</organism>